<dbReference type="AlphaFoldDB" id="A0A0S3S547"/>
<dbReference type="Proteomes" id="UP000291084">
    <property type="component" value="Chromosome 5"/>
</dbReference>
<keyword evidence="2" id="KW-1185">Reference proteome</keyword>
<gene>
    <name evidence="1" type="primary">Vigan.05G139400</name>
    <name evidence="1" type="ORF">VIGAN_05139400</name>
</gene>
<accession>A0A0S3S547</accession>
<reference evidence="1 2" key="1">
    <citation type="journal article" date="2015" name="Sci. Rep.">
        <title>The power of single molecule real-time sequencing technology in the de novo assembly of a eukaryotic genome.</title>
        <authorList>
            <person name="Sakai H."/>
            <person name="Naito K."/>
            <person name="Ogiso-Tanaka E."/>
            <person name="Takahashi Y."/>
            <person name="Iseki K."/>
            <person name="Muto C."/>
            <person name="Satou K."/>
            <person name="Teruya K."/>
            <person name="Shiroma A."/>
            <person name="Shimoji M."/>
            <person name="Hirano T."/>
            <person name="Itoh T."/>
            <person name="Kaga A."/>
            <person name="Tomooka N."/>
        </authorList>
    </citation>
    <scope>NUCLEOTIDE SEQUENCE [LARGE SCALE GENOMIC DNA]</scope>
    <source>
        <strain evidence="2">cv. Shumari</strain>
    </source>
</reference>
<feature type="non-terminal residue" evidence="1">
    <location>
        <position position="1"/>
    </location>
</feature>
<sequence length="99" mass="11680">DKLPSSHANEREREFEALVEVREGKSVSSLQAFNHGCWEEKRRRSAQRLHERFAWRFHTQPNFPQIKTLSTRSLPNFRHDLLCLLPLRSATLPSPSRRC</sequence>
<organism evidence="1 2">
    <name type="scientific">Vigna angularis var. angularis</name>
    <dbReference type="NCBI Taxonomy" id="157739"/>
    <lineage>
        <taxon>Eukaryota</taxon>
        <taxon>Viridiplantae</taxon>
        <taxon>Streptophyta</taxon>
        <taxon>Embryophyta</taxon>
        <taxon>Tracheophyta</taxon>
        <taxon>Spermatophyta</taxon>
        <taxon>Magnoliopsida</taxon>
        <taxon>eudicotyledons</taxon>
        <taxon>Gunneridae</taxon>
        <taxon>Pentapetalae</taxon>
        <taxon>rosids</taxon>
        <taxon>fabids</taxon>
        <taxon>Fabales</taxon>
        <taxon>Fabaceae</taxon>
        <taxon>Papilionoideae</taxon>
        <taxon>50 kb inversion clade</taxon>
        <taxon>NPAAA clade</taxon>
        <taxon>indigoferoid/millettioid clade</taxon>
        <taxon>Phaseoleae</taxon>
        <taxon>Vigna</taxon>
    </lineage>
</organism>
<dbReference type="EMBL" id="AP015038">
    <property type="protein sequence ID" value="BAT87969.1"/>
    <property type="molecule type" value="Genomic_DNA"/>
</dbReference>
<name>A0A0S3S547_PHAAN</name>
<proteinExistence type="predicted"/>
<evidence type="ECO:0000313" key="2">
    <source>
        <dbReference type="Proteomes" id="UP000291084"/>
    </source>
</evidence>
<protein>
    <submittedName>
        <fullName evidence="1">Uncharacterized protein</fullName>
    </submittedName>
</protein>
<evidence type="ECO:0000313" key="1">
    <source>
        <dbReference type="EMBL" id="BAT87969.1"/>
    </source>
</evidence>